<keyword evidence="3" id="KW-1185">Reference proteome</keyword>
<dbReference type="AlphaFoldDB" id="A0A1I1KMF0"/>
<dbReference type="EMBL" id="FOLE01000007">
    <property type="protein sequence ID" value="SFC61745.1"/>
    <property type="molecule type" value="Genomic_DNA"/>
</dbReference>
<keyword evidence="1" id="KW-0472">Membrane</keyword>
<dbReference type="Gene3D" id="1.10.150.280">
    <property type="entry name" value="AF1531-like domain"/>
    <property type="match status" value="2"/>
</dbReference>
<dbReference type="RefSeq" id="WP_091513256.1">
    <property type="nucleotide sequence ID" value="NZ_FOLE01000007.1"/>
</dbReference>
<dbReference type="SUPFAM" id="SSF47781">
    <property type="entry name" value="RuvA domain 2-like"/>
    <property type="match status" value="3"/>
</dbReference>
<dbReference type="PANTHER" id="PTHR21180:SF32">
    <property type="entry name" value="ENDONUCLEASE_EXONUCLEASE_PHOSPHATASE FAMILY DOMAIN-CONTAINING PROTEIN 1"/>
    <property type="match status" value="1"/>
</dbReference>
<dbReference type="InterPro" id="IPR051675">
    <property type="entry name" value="Endo/Exo/Phosphatase_dom_1"/>
</dbReference>
<reference evidence="2 3" key="1">
    <citation type="submission" date="2016-10" db="EMBL/GenBank/DDBJ databases">
        <authorList>
            <person name="de Groot N.N."/>
        </authorList>
    </citation>
    <scope>NUCLEOTIDE SEQUENCE [LARGE SCALE GENOMIC DNA]</scope>
    <source>
        <strain evidence="2 3">DSM 6793</strain>
    </source>
</reference>
<keyword evidence="1" id="KW-0812">Transmembrane</keyword>
<accession>A0A1I1KMF0</accession>
<proteinExistence type="predicted"/>
<evidence type="ECO:0000256" key="1">
    <source>
        <dbReference type="SAM" id="Phobius"/>
    </source>
</evidence>
<name>A0A1I1KMF0_9BACT</name>
<dbReference type="InterPro" id="IPR010994">
    <property type="entry name" value="RuvA_2-like"/>
</dbReference>
<keyword evidence="1" id="KW-1133">Transmembrane helix</keyword>
<sequence length="308" mass="36255">MRKWIRDYFGFSQKEANGTVVLLIIMLLMAFIPLLIRDLWKEQKPFYSQEPALDEVLAQLKTTEKERKQWPKHNDSDKNIATASQRFHFNPNTVSVDSLQMLGISKYMAKRIDNYRHKGGKFRVKKDLKKMYGFPEELYTQLYGYIALPDSFERKQYARFGRDSSRFKRNFDKNKFAVVAFDVNTADSTAFIRLKGIGERTAQRILRYREKLGGFVSKDQYREIYGLDSLALAQMLEYAHIQTPAHKIKLNTATEQELKHPYMPYKLPKLIVNYREQHGAFTKIEDLQQIKILKSTDLEKLKPYLSLD</sequence>
<gene>
    <name evidence="2" type="ORF">SAMN05421780_107122</name>
</gene>
<dbReference type="Gene3D" id="1.10.150.310">
    <property type="entry name" value="Tex RuvX-like domain-like"/>
    <property type="match status" value="1"/>
</dbReference>
<protein>
    <submittedName>
        <fullName evidence="2">DNA uptake protein ComE</fullName>
    </submittedName>
</protein>
<feature type="transmembrane region" description="Helical" evidence="1">
    <location>
        <begin position="20"/>
        <end position="40"/>
    </location>
</feature>
<dbReference type="STRING" id="927664.SAMN05421780_107122"/>
<dbReference type="Pfam" id="PF12836">
    <property type="entry name" value="HHH_3"/>
    <property type="match status" value="3"/>
</dbReference>
<organism evidence="2 3">
    <name type="scientific">Flexibacter flexilis DSM 6793</name>
    <dbReference type="NCBI Taxonomy" id="927664"/>
    <lineage>
        <taxon>Bacteria</taxon>
        <taxon>Pseudomonadati</taxon>
        <taxon>Bacteroidota</taxon>
        <taxon>Cytophagia</taxon>
        <taxon>Cytophagales</taxon>
        <taxon>Flexibacteraceae</taxon>
        <taxon>Flexibacter</taxon>
    </lineage>
</organism>
<dbReference type="Proteomes" id="UP000199514">
    <property type="component" value="Unassembled WGS sequence"/>
</dbReference>
<dbReference type="PANTHER" id="PTHR21180">
    <property type="entry name" value="ENDONUCLEASE/EXONUCLEASE/PHOSPHATASE FAMILY DOMAIN-CONTAINING PROTEIN 1"/>
    <property type="match status" value="1"/>
</dbReference>
<dbReference type="OrthoDB" id="981124at2"/>
<evidence type="ECO:0000313" key="2">
    <source>
        <dbReference type="EMBL" id="SFC61745.1"/>
    </source>
</evidence>
<evidence type="ECO:0000313" key="3">
    <source>
        <dbReference type="Proteomes" id="UP000199514"/>
    </source>
</evidence>